<reference evidence="2" key="1">
    <citation type="submission" date="2019-03" db="EMBL/GenBank/DDBJ databases">
        <title>Long read genome sequence of the mycoparasitic Pythium oligandrum ATCC 38472 isolated from sugarbeet rhizosphere.</title>
        <authorList>
            <person name="Gaulin E."/>
        </authorList>
    </citation>
    <scope>NUCLEOTIDE SEQUENCE</scope>
    <source>
        <strain evidence="2">ATCC 38472_TT</strain>
    </source>
</reference>
<dbReference type="InterPro" id="IPR036770">
    <property type="entry name" value="Ankyrin_rpt-contain_sf"/>
</dbReference>
<accession>A0A8K1FHP0</accession>
<proteinExistence type="predicted"/>
<evidence type="ECO:0000313" key="2">
    <source>
        <dbReference type="EMBL" id="TMW61214.1"/>
    </source>
</evidence>
<keyword evidence="3" id="KW-1185">Reference proteome</keyword>
<comment type="caution">
    <text evidence="2">The sequence shown here is derived from an EMBL/GenBank/DDBJ whole genome shotgun (WGS) entry which is preliminary data.</text>
</comment>
<dbReference type="InterPro" id="IPR002110">
    <property type="entry name" value="Ankyrin_rpt"/>
</dbReference>
<evidence type="ECO:0000256" key="1">
    <source>
        <dbReference type="SAM" id="MobiDB-lite"/>
    </source>
</evidence>
<dbReference type="Gene3D" id="1.25.40.20">
    <property type="entry name" value="Ankyrin repeat-containing domain"/>
    <property type="match status" value="3"/>
</dbReference>
<gene>
    <name evidence="2" type="ORF">Poli38472_013677</name>
</gene>
<protein>
    <recommendedName>
        <fullName evidence="4">Ankyrin repeat-containing domain</fullName>
    </recommendedName>
</protein>
<dbReference type="SUPFAM" id="SSF48403">
    <property type="entry name" value="Ankyrin repeat"/>
    <property type="match status" value="2"/>
</dbReference>
<dbReference type="AlphaFoldDB" id="A0A8K1FHP0"/>
<dbReference type="EMBL" id="SPLM01000077">
    <property type="protein sequence ID" value="TMW61214.1"/>
    <property type="molecule type" value="Genomic_DNA"/>
</dbReference>
<feature type="compositionally biased region" description="Basic and acidic residues" evidence="1">
    <location>
        <begin position="644"/>
        <end position="658"/>
    </location>
</feature>
<organism evidence="2 3">
    <name type="scientific">Pythium oligandrum</name>
    <name type="common">Mycoparasitic fungus</name>
    <dbReference type="NCBI Taxonomy" id="41045"/>
    <lineage>
        <taxon>Eukaryota</taxon>
        <taxon>Sar</taxon>
        <taxon>Stramenopiles</taxon>
        <taxon>Oomycota</taxon>
        <taxon>Peronosporomycetes</taxon>
        <taxon>Pythiales</taxon>
        <taxon>Pythiaceae</taxon>
        <taxon>Pythium</taxon>
    </lineage>
</organism>
<name>A0A8K1FHP0_PYTOL</name>
<evidence type="ECO:0000313" key="3">
    <source>
        <dbReference type="Proteomes" id="UP000794436"/>
    </source>
</evidence>
<dbReference type="PANTHER" id="PTHR46586">
    <property type="entry name" value="ANKYRIN REPEAT-CONTAINING PROTEIN"/>
    <property type="match status" value="1"/>
</dbReference>
<sequence length="665" mass="75405">MTSMTTMTKRKRMDVVTLDEGLPDGKKAHATQETSAAMAVVGNPTLLRLVTSYQRGIPLVFPSLTIKHGITRKNVEKARENAVRVDALSKHKHPYSVHKNAQQLACLEEVKRMNESYMEMAIKDDDLHVLQMVYTLHKQGISSEHPRFGFRRPVRVAAAHGGLNILKWLSEQKEKDEWLQDEWLLDAALKSCKMEIVQWVHETYMPRWRTSVRWKALDEIAVHGTQELLQWALTTLPDAQLTTNAMDGAAANSHLKIVEYLHSERTEGCTTEAMNNAAGNGHLAVVEYLHTHRQEGCTVRAMNDAASHGHLDIVKYLHEKRGRLYDQGYGPSCGKRTFRRAEKGALDVLKYLHENRSEGCTSDAIINAVLEDHVEVVRFLVDHCDVAYPDTAILYATRIGNWEMLELLFQANTCENIARVVAELTAWGHLDAMKRLCELTETSATNYIQLAAGNGHWRGFLDVIRFLQEKSEDAVEMGADHAMEKAAEYGHHHVVKFLYPHCDEDAYHATIDAPARGGQLRILKFLRENGRDGCTTLAMDAAAGKGFFPVVKYLCENRTEGCTKNAMDSAIRNKDLTMVKYLHQHYRVGFHEAVHEKAVEKDPEDLGLVQAYLRPDVLKEEKTRAAFLRKTKFERMFKRGRFAPEERAKASPDYKSGEESDAWSD</sequence>
<feature type="region of interest" description="Disordered" evidence="1">
    <location>
        <begin position="644"/>
        <end position="665"/>
    </location>
</feature>
<dbReference type="Proteomes" id="UP000794436">
    <property type="component" value="Unassembled WGS sequence"/>
</dbReference>
<dbReference type="InterPro" id="IPR052050">
    <property type="entry name" value="SecEffector_AnkRepeat"/>
</dbReference>
<evidence type="ECO:0008006" key="4">
    <source>
        <dbReference type="Google" id="ProtNLM"/>
    </source>
</evidence>
<dbReference type="PANTHER" id="PTHR46586:SF3">
    <property type="entry name" value="ANKYRIN REPEAT-CONTAINING PROTEIN"/>
    <property type="match status" value="1"/>
</dbReference>
<dbReference type="Pfam" id="PF12796">
    <property type="entry name" value="Ank_2"/>
    <property type="match status" value="1"/>
</dbReference>